<name>A0AAP7DIF3_PAEAL</name>
<dbReference type="RefSeq" id="WP_171416990.1">
    <property type="nucleotide sequence ID" value="NZ_JABFOR010000015.1"/>
</dbReference>
<feature type="transmembrane region" description="Helical" evidence="1">
    <location>
        <begin position="6"/>
        <end position="30"/>
    </location>
</feature>
<gene>
    <name evidence="2" type="ORF">HMI46_13295</name>
</gene>
<keyword evidence="1" id="KW-1133">Transmembrane helix</keyword>
<feature type="transmembrane region" description="Helical" evidence="1">
    <location>
        <begin position="37"/>
        <end position="57"/>
    </location>
</feature>
<evidence type="ECO:0000256" key="1">
    <source>
        <dbReference type="SAM" id="Phobius"/>
    </source>
</evidence>
<sequence>MFNNGLPFLIVTMLLLFYALIAVGVILLIFKRSKRPNLLSALFLLAVAVVSTGFLLFSNKNLSFDITIIGNLILMVIIAFTVFKNRK</sequence>
<proteinExistence type="predicted"/>
<evidence type="ECO:0000313" key="2">
    <source>
        <dbReference type="EMBL" id="NOJ71527.1"/>
    </source>
</evidence>
<protein>
    <submittedName>
        <fullName evidence="2">Uncharacterized protein</fullName>
    </submittedName>
</protein>
<organism evidence="2 3">
    <name type="scientific">Paenibacillus alvei</name>
    <name type="common">Bacillus alvei</name>
    <dbReference type="NCBI Taxonomy" id="44250"/>
    <lineage>
        <taxon>Bacteria</taxon>
        <taxon>Bacillati</taxon>
        <taxon>Bacillota</taxon>
        <taxon>Bacilli</taxon>
        <taxon>Bacillales</taxon>
        <taxon>Paenibacillaceae</taxon>
        <taxon>Paenibacillus</taxon>
    </lineage>
</organism>
<feature type="transmembrane region" description="Helical" evidence="1">
    <location>
        <begin position="63"/>
        <end position="83"/>
    </location>
</feature>
<reference evidence="2 3" key="1">
    <citation type="submission" date="2020-05" db="EMBL/GenBank/DDBJ databases">
        <title>Whole genome sequencing and identification of novel metabolites from Paenibacillus alvei strain JR949.</title>
        <authorList>
            <person name="Rajendhran J."/>
            <person name="Sree Pranav P."/>
            <person name="Mahalakshmi B."/>
            <person name="Karthikeyan R."/>
        </authorList>
    </citation>
    <scope>NUCLEOTIDE SEQUENCE [LARGE SCALE GENOMIC DNA]</scope>
    <source>
        <strain evidence="2 3">JR949</strain>
    </source>
</reference>
<keyword evidence="1" id="KW-0472">Membrane</keyword>
<dbReference type="AlphaFoldDB" id="A0AAP7DIF3"/>
<accession>A0AAP7DIF3</accession>
<dbReference type="Proteomes" id="UP000552038">
    <property type="component" value="Unassembled WGS sequence"/>
</dbReference>
<keyword evidence="1" id="KW-0812">Transmembrane</keyword>
<evidence type="ECO:0000313" key="3">
    <source>
        <dbReference type="Proteomes" id="UP000552038"/>
    </source>
</evidence>
<comment type="caution">
    <text evidence="2">The sequence shown here is derived from an EMBL/GenBank/DDBJ whole genome shotgun (WGS) entry which is preliminary data.</text>
</comment>
<dbReference type="EMBL" id="JABFOR010000015">
    <property type="protein sequence ID" value="NOJ71527.1"/>
    <property type="molecule type" value="Genomic_DNA"/>
</dbReference>